<comment type="caution">
    <text evidence="1">The sequence shown here is derived from an EMBL/GenBank/DDBJ whole genome shotgun (WGS) entry which is preliminary data.</text>
</comment>
<dbReference type="Proteomes" id="UP001186974">
    <property type="component" value="Unassembled WGS sequence"/>
</dbReference>
<accession>A0ACC3DWD4</accession>
<dbReference type="EMBL" id="JAWDJW010000362">
    <property type="protein sequence ID" value="KAK3080888.1"/>
    <property type="molecule type" value="Genomic_DNA"/>
</dbReference>
<keyword evidence="2" id="KW-1185">Reference proteome</keyword>
<name>A0ACC3DWD4_9PEZI</name>
<protein>
    <submittedName>
        <fullName evidence="1">Uncharacterized protein</fullName>
    </submittedName>
</protein>
<gene>
    <name evidence="1" type="ORF">LTS18_012212</name>
</gene>
<proteinExistence type="predicted"/>
<evidence type="ECO:0000313" key="1">
    <source>
        <dbReference type="EMBL" id="KAK3080888.1"/>
    </source>
</evidence>
<evidence type="ECO:0000313" key="2">
    <source>
        <dbReference type="Proteomes" id="UP001186974"/>
    </source>
</evidence>
<organism evidence="1 2">
    <name type="scientific">Coniosporium uncinatum</name>
    <dbReference type="NCBI Taxonomy" id="93489"/>
    <lineage>
        <taxon>Eukaryota</taxon>
        <taxon>Fungi</taxon>
        <taxon>Dikarya</taxon>
        <taxon>Ascomycota</taxon>
        <taxon>Pezizomycotina</taxon>
        <taxon>Dothideomycetes</taxon>
        <taxon>Dothideomycetes incertae sedis</taxon>
        <taxon>Coniosporium</taxon>
    </lineage>
</organism>
<sequence length="71" mass="8165">MARRGGIKRISANIYDETRQVIRLRLSEVLKKVALVLEGQVRKTVTISDVTFVLNRVRLGFWLQSLLALRV</sequence>
<reference evidence="1" key="1">
    <citation type="submission" date="2024-09" db="EMBL/GenBank/DDBJ databases">
        <title>Black Yeasts Isolated from many extreme environments.</title>
        <authorList>
            <person name="Coleine C."/>
            <person name="Stajich J.E."/>
            <person name="Selbmann L."/>
        </authorList>
    </citation>
    <scope>NUCLEOTIDE SEQUENCE</scope>
    <source>
        <strain evidence="1">CCFEE 5737</strain>
    </source>
</reference>